<evidence type="ECO:0000256" key="7">
    <source>
        <dbReference type="ARBA" id="ARBA00023065"/>
    </source>
</evidence>
<feature type="compositionally biased region" description="Polar residues" evidence="10">
    <location>
        <begin position="1378"/>
        <end position="1389"/>
    </location>
</feature>
<gene>
    <name evidence="13" type="ORF">CHS0354_010327</name>
</gene>
<feature type="transmembrane region" description="Helical" evidence="11">
    <location>
        <begin position="413"/>
        <end position="434"/>
    </location>
</feature>
<keyword evidence="8 11" id="KW-0472">Membrane</keyword>
<evidence type="ECO:0000256" key="10">
    <source>
        <dbReference type="SAM" id="MobiDB-lite"/>
    </source>
</evidence>
<feature type="compositionally biased region" description="Acidic residues" evidence="10">
    <location>
        <begin position="1245"/>
        <end position="1257"/>
    </location>
</feature>
<dbReference type="InterPro" id="IPR006153">
    <property type="entry name" value="Cation/H_exchanger_TM"/>
</dbReference>
<protein>
    <recommendedName>
        <fullName evidence="12">Cyclic nucleotide-binding domain-containing protein</fullName>
    </recommendedName>
</protein>
<dbReference type="GO" id="GO:0051453">
    <property type="term" value="P:regulation of intracellular pH"/>
    <property type="evidence" value="ECO:0007669"/>
    <property type="project" value="TreeGrafter"/>
</dbReference>
<dbReference type="GO" id="GO:0005216">
    <property type="term" value="F:monoatomic ion channel activity"/>
    <property type="evidence" value="ECO:0007669"/>
    <property type="project" value="InterPro"/>
</dbReference>
<dbReference type="SUPFAM" id="SSF51206">
    <property type="entry name" value="cAMP-binding domain-like"/>
    <property type="match status" value="1"/>
</dbReference>
<feature type="domain" description="Cyclic nucleotide-binding" evidence="12">
    <location>
        <begin position="897"/>
        <end position="1009"/>
    </location>
</feature>
<dbReference type="Proteomes" id="UP001195483">
    <property type="component" value="Unassembled WGS sequence"/>
</dbReference>
<dbReference type="GO" id="GO:0098719">
    <property type="term" value="P:sodium ion import across plasma membrane"/>
    <property type="evidence" value="ECO:0007669"/>
    <property type="project" value="TreeGrafter"/>
</dbReference>
<dbReference type="GO" id="GO:0015385">
    <property type="term" value="F:sodium:proton antiporter activity"/>
    <property type="evidence" value="ECO:0007669"/>
    <property type="project" value="InterPro"/>
</dbReference>
<dbReference type="EMBL" id="JAEAOA010000646">
    <property type="protein sequence ID" value="KAK3608481.1"/>
    <property type="molecule type" value="Genomic_DNA"/>
</dbReference>
<dbReference type="PROSITE" id="PS00889">
    <property type="entry name" value="CNMP_BINDING_2"/>
    <property type="match status" value="1"/>
</dbReference>
<feature type="region of interest" description="Disordered" evidence="10">
    <location>
        <begin position="1410"/>
        <end position="1454"/>
    </location>
</feature>
<feature type="transmembrane region" description="Helical" evidence="11">
    <location>
        <begin position="268"/>
        <end position="286"/>
    </location>
</feature>
<feature type="transmembrane region" description="Helical" evidence="11">
    <location>
        <begin position="52"/>
        <end position="68"/>
    </location>
</feature>
<dbReference type="Gene3D" id="1.20.120.350">
    <property type="entry name" value="Voltage-gated potassium channels. Chain C"/>
    <property type="match status" value="1"/>
</dbReference>
<dbReference type="InterPro" id="IPR018422">
    <property type="entry name" value="Cation/H_exchanger_CPA1"/>
</dbReference>
<feature type="transmembrane region" description="Helical" evidence="11">
    <location>
        <begin position="633"/>
        <end position="658"/>
    </location>
</feature>
<feature type="region of interest" description="Disordered" evidence="10">
    <location>
        <begin position="1283"/>
        <end position="1323"/>
    </location>
</feature>
<feature type="transmembrane region" description="Helical" evidence="11">
    <location>
        <begin position="306"/>
        <end position="323"/>
    </location>
</feature>
<evidence type="ECO:0000256" key="4">
    <source>
        <dbReference type="ARBA" id="ARBA00022692"/>
    </source>
</evidence>
<feature type="transmembrane region" description="Helical" evidence="11">
    <location>
        <begin position="180"/>
        <end position="202"/>
    </location>
</feature>
<dbReference type="Gene3D" id="2.60.120.10">
    <property type="entry name" value="Jelly Rolls"/>
    <property type="match status" value="1"/>
</dbReference>
<dbReference type="Pfam" id="PF00520">
    <property type="entry name" value="Ion_trans"/>
    <property type="match status" value="1"/>
</dbReference>
<feature type="region of interest" description="Disordered" evidence="10">
    <location>
        <begin position="1207"/>
        <end position="1234"/>
    </location>
</feature>
<keyword evidence="3" id="KW-1003">Cell membrane</keyword>
<evidence type="ECO:0000256" key="1">
    <source>
        <dbReference type="ARBA" id="ARBA00004651"/>
    </source>
</evidence>
<accession>A0AAE0TDP2</accession>
<feature type="transmembrane region" description="Helical" evidence="11">
    <location>
        <begin position="335"/>
        <end position="360"/>
    </location>
</feature>
<keyword evidence="6" id="KW-0915">Sodium</keyword>
<evidence type="ECO:0000256" key="2">
    <source>
        <dbReference type="ARBA" id="ARBA00022448"/>
    </source>
</evidence>
<evidence type="ECO:0000256" key="3">
    <source>
        <dbReference type="ARBA" id="ARBA00022475"/>
    </source>
</evidence>
<evidence type="ECO:0000256" key="9">
    <source>
        <dbReference type="ARBA" id="ARBA00023201"/>
    </source>
</evidence>
<dbReference type="CDD" id="cd00038">
    <property type="entry name" value="CAP_ED"/>
    <property type="match status" value="1"/>
</dbReference>
<evidence type="ECO:0000256" key="5">
    <source>
        <dbReference type="ARBA" id="ARBA00022989"/>
    </source>
</evidence>
<reference evidence="13" key="2">
    <citation type="journal article" date="2021" name="Genome Biol. Evol.">
        <title>Developing a high-quality reference genome for a parasitic bivalve with doubly uniparental inheritance (Bivalvia: Unionida).</title>
        <authorList>
            <person name="Smith C.H."/>
        </authorList>
    </citation>
    <scope>NUCLEOTIDE SEQUENCE</scope>
    <source>
        <strain evidence="13">CHS0354</strain>
        <tissue evidence="13">Mantle</tissue>
    </source>
</reference>
<dbReference type="PANTHER" id="PTHR10110">
    <property type="entry name" value="SODIUM/HYDROGEN EXCHANGER"/>
    <property type="match status" value="1"/>
</dbReference>
<dbReference type="Pfam" id="PF00999">
    <property type="entry name" value="Na_H_Exchanger"/>
    <property type="match status" value="1"/>
</dbReference>
<dbReference type="SMART" id="SM00100">
    <property type="entry name" value="cNMP"/>
    <property type="match status" value="1"/>
</dbReference>
<feature type="transmembrane region" description="Helical" evidence="11">
    <location>
        <begin position="670"/>
        <end position="689"/>
    </location>
</feature>
<proteinExistence type="predicted"/>
<evidence type="ECO:0000313" key="13">
    <source>
        <dbReference type="EMBL" id="KAK3608481.1"/>
    </source>
</evidence>
<keyword evidence="4 11" id="KW-0812">Transmembrane</keyword>
<feature type="region of interest" description="Disordered" evidence="10">
    <location>
        <begin position="1359"/>
        <end position="1389"/>
    </location>
</feature>
<feature type="transmembrane region" description="Helical" evidence="11">
    <location>
        <begin position="372"/>
        <end position="393"/>
    </location>
</feature>
<feature type="transmembrane region" description="Helical" evidence="11">
    <location>
        <begin position="214"/>
        <end position="231"/>
    </location>
</feature>
<feature type="transmembrane region" description="Helical" evidence="11">
    <location>
        <begin position="150"/>
        <end position="168"/>
    </location>
</feature>
<evidence type="ECO:0000256" key="6">
    <source>
        <dbReference type="ARBA" id="ARBA00023053"/>
    </source>
</evidence>
<name>A0AAE0TDP2_9BIVA</name>
<keyword evidence="2" id="KW-0813">Transport</keyword>
<evidence type="ECO:0000256" key="8">
    <source>
        <dbReference type="ARBA" id="ARBA00023136"/>
    </source>
</evidence>
<dbReference type="InterPro" id="IPR018488">
    <property type="entry name" value="cNMP-bd_CS"/>
</dbReference>
<keyword evidence="14" id="KW-1185">Reference proteome</keyword>
<dbReference type="InterPro" id="IPR000595">
    <property type="entry name" value="cNMP-bd_dom"/>
</dbReference>
<feature type="compositionally biased region" description="Polar residues" evidence="10">
    <location>
        <begin position="1439"/>
        <end position="1454"/>
    </location>
</feature>
<dbReference type="InterPro" id="IPR018490">
    <property type="entry name" value="cNMP-bd_dom_sf"/>
</dbReference>
<dbReference type="PANTHER" id="PTHR10110:SF86">
    <property type="entry name" value="SODIUM_HYDROGEN EXCHANGER 7"/>
    <property type="match status" value="1"/>
</dbReference>
<keyword evidence="7" id="KW-0406">Ion transport</keyword>
<feature type="compositionally biased region" description="Low complexity" evidence="10">
    <location>
        <begin position="1411"/>
        <end position="1425"/>
    </location>
</feature>
<keyword evidence="5 11" id="KW-1133">Transmembrane helix</keyword>
<dbReference type="InterPro" id="IPR014710">
    <property type="entry name" value="RmlC-like_jellyroll"/>
</dbReference>
<feature type="transmembrane region" description="Helical" evidence="11">
    <location>
        <begin position="701"/>
        <end position="723"/>
    </location>
</feature>
<dbReference type="GO" id="GO:0005886">
    <property type="term" value="C:plasma membrane"/>
    <property type="evidence" value="ECO:0007669"/>
    <property type="project" value="UniProtKB-SubCell"/>
</dbReference>
<dbReference type="Pfam" id="PF00027">
    <property type="entry name" value="cNMP_binding"/>
    <property type="match status" value="1"/>
</dbReference>
<sequence length="1454" mass="163241">MSSNSSNGTNVTEIFKKYHTQENESAVILFIFGSCALGALVRRLIQGLNLRLPYTVVLLVLGVLFGLLSSRFPEVHLYATIVEADPHLILTIFLPVLIFESAFAMEVHTFLKAFIQVIILAIPGFALAALLTCVLARYLFTYEWDWNEGMMFGSILSATDPVAVVALLREIGASKQMAMIVEGESLLNDGAAIVFFNVFFRLANSDSGMTGGDIVLYFLQVSLGGTVWGYVMAKISLFWLSRIFNDALAEITITLVATYLTYYIGEEFFSFSGVLAVVVLGVVMSAERTMISPEVEHFLHRFWETLAYLANTLIFIIVGMVIAEKAIFEIHGIDWFYMFSLYFGLFVIRGLVIAIFSPILRHTGYGMSWKEGIVMTWGGLRGAVGLALALQVAHNDTIDQETVGVRVLIHVSGIVFLTLIVNATTVYGLLKLLGMSDLSPAKRMAMANALRYLEDMREKTLNMLKTDRFLADADWATVEKTSEIPDPYMTTEEEGRMVSEMADVDESLDFKENAVCPDCDHELPPQYTRKDLRDMTNEAILRMLKAEKMSYWRQFEQGMLSREATRKLQECTDVASDKKGRSIDVEDIKKCWEVPKIQVKLKRLVKKFIVVNVVDVPKSSLLQPFHKLVNHQAFYYTIFVIIVIDMINSAISVASLYVHVLYQERDVFRSLNVFFVVVYIIEAVIKRLVQKKDYMQNPWNVISLVIISLGLIDVILSFTLPAVYGESNDTINVVLLVFILQRFSRIFRLVQPLMPIILNLIKRRMSQHLSYGFDVGRGYAAGEEEVRKLIDHMVDHKEIAKSLKQMSDNGRLEVIRCLGMLSKQHPDIALSIKTRQAIRSVLNQVRDGIHELMEDGILEEAEGAKLEKIVEEKMKRLLNAPPSLPIPAPDKMLNNVFWLQKDPELIAYIKDKAKLLSYNFDDVIMKQGDPPGGIYIIVSGMVRLESSSTSGKQKVSFQDKPSESTKQNESDLLDFLMSGNIIGEMGLLTRKPRSATVVCETSVQVLFISLEDMVHAMEKFSGGEEPLEYRLWHVCANRIAVNILTNQPTYQGWTKEKIKLRLENSYLANLDNNVFAVDSSMSDVVLVNGQAINPFTEELFEGPCYVPWTVFKLDILPNQKPKCVILVIPSELGQPVHSHSKVSHEDQRGHGAFINTISKLCLRHASQHRLNLESKWRQRLNEMRPKVQMAKSMGTLFSMQKISAEETSGSRNQFSNGLVGDGYPLGPRASTPGRLQRSYCNDAFLEEEEEEEEEAGEVESTTGSDSIMATSVSALQVAVTSSSRSMGNEYVTMPGSNSNANNNTNIPIKPDHSLDMSASKSRKKAKDSCSLNQEVDLVEVNEQFQNHSPLLEIVREENEAQTMETKGAKTNALKRVSDPSSNFSNRRSPESTQIFGWETQYWKQFLSTSAKSPTGSLTSTSSKSSLNDKGTFKTKDQNDTSMTSGKNNNSKTHL</sequence>
<evidence type="ECO:0000256" key="11">
    <source>
        <dbReference type="SAM" id="Phobius"/>
    </source>
</evidence>
<feature type="transmembrane region" description="Helical" evidence="11">
    <location>
        <begin position="117"/>
        <end position="138"/>
    </location>
</feature>
<reference evidence="13" key="1">
    <citation type="journal article" date="2021" name="Genome Biol. Evol.">
        <title>A High-Quality Reference Genome for a Parasitic Bivalve with Doubly Uniparental Inheritance (Bivalvia: Unionida).</title>
        <authorList>
            <person name="Smith C.H."/>
        </authorList>
    </citation>
    <scope>NUCLEOTIDE SEQUENCE</scope>
    <source>
        <strain evidence="13">CHS0354</strain>
    </source>
</reference>
<comment type="caution">
    <text evidence="13">The sequence shown here is derived from an EMBL/GenBank/DDBJ whole genome shotgun (WGS) entry which is preliminary data.</text>
</comment>
<feature type="region of interest" description="Disordered" evidence="10">
    <location>
        <begin position="1245"/>
        <end position="1264"/>
    </location>
</feature>
<dbReference type="Gene3D" id="6.10.140.1330">
    <property type="match status" value="1"/>
</dbReference>
<dbReference type="PROSITE" id="PS50042">
    <property type="entry name" value="CNMP_BINDING_3"/>
    <property type="match status" value="1"/>
</dbReference>
<keyword evidence="9" id="KW-0739">Sodium transport</keyword>
<comment type="subcellular location">
    <subcellularLocation>
        <location evidence="1">Cell membrane</location>
        <topology evidence="1">Multi-pass membrane protein</topology>
    </subcellularLocation>
</comment>
<evidence type="ECO:0000313" key="14">
    <source>
        <dbReference type="Proteomes" id="UP001195483"/>
    </source>
</evidence>
<evidence type="ECO:0000259" key="12">
    <source>
        <dbReference type="PROSITE" id="PS50042"/>
    </source>
</evidence>
<dbReference type="GO" id="GO:0015386">
    <property type="term" value="F:potassium:proton antiporter activity"/>
    <property type="evidence" value="ECO:0007669"/>
    <property type="project" value="TreeGrafter"/>
</dbReference>
<dbReference type="InterPro" id="IPR027359">
    <property type="entry name" value="Volt_channel_dom_sf"/>
</dbReference>
<feature type="transmembrane region" description="Helical" evidence="11">
    <location>
        <begin position="88"/>
        <end position="105"/>
    </location>
</feature>
<feature type="transmembrane region" description="Helical" evidence="11">
    <location>
        <begin position="26"/>
        <end position="45"/>
    </location>
</feature>
<feature type="compositionally biased region" description="Polar residues" evidence="10">
    <location>
        <begin position="1207"/>
        <end position="1216"/>
    </location>
</feature>
<reference evidence="13" key="3">
    <citation type="submission" date="2023-05" db="EMBL/GenBank/DDBJ databases">
        <authorList>
            <person name="Smith C.H."/>
        </authorList>
    </citation>
    <scope>NUCLEOTIDE SEQUENCE</scope>
    <source>
        <strain evidence="13">CHS0354</strain>
        <tissue evidence="13">Mantle</tissue>
    </source>
</reference>
<dbReference type="SUPFAM" id="SSF81324">
    <property type="entry name" value="Voltage-gated potassium channels"/>
    <property type="match status" value="1"/>
</dbReference>
<dbReference type="InterPro" id="IPR005821">
    <property type="entry name" value="Ion_trans_dom"/>
</dbReference>
<feature type="transmembrane region" description="Helical" evidence="11">
    <location>
        <begin position="243"/>
        <end position="262"/>
    </location>
</feature>
<organism evidence="13 14">
    <name type="scientific">Potamilus streckersoni</name>
    <dbReference type="NCBI Taxonomy" id="2493646"/>
    <lineage>
        <taxon>Eukaryota</taxon>
        <taxon>Metazoa</taxon>
        <taxon>Spiralia</taxon>
        <taxon>Lophotrochozoa</taxon>
        <taxon>Mollusca</taxon>
        <taxon>Bivalvia</taxon>
        <taxon>Autobranchia</taxon>
        <taxon>Heteroconchia</taxon>
        <taxon>Palaeoheterodonta</taxon>
        <taxon>Unionida</taxon>
        <taxon>Unionoidea</taxon>
        <taxon>Unionidae</taxon>
        <taxon>Ambleminae</taxon>
        <taxon>Lampsilini</taxon>
        <taxon>Potamilus</taxon>
    </lineage>
</organism>
<feature type="compositionally biased region" description="Low complexity" evidence="10">
    <location>
        <begin position="1296"/>
        <end position="1305"/>
    </location>
</feature>